<feature type="transmembrane region" description="Helical" evidence="2">
    <location>
        <begin position="20"/>
        <end position="38"/>
    </location>
</feature>
<gene>
    <name evidence="3" type="ORF">N1027_06905</name>
</gene>
<dbReference type="Proteomes" id="UP001165584">
    <property type="component" value="Unassembled WGS sequence"/>
</dbReference>
<keyword evidence="2" id="KW-1133">Transmembrane helix</keyword>
<comment type="caution">
    <text evidence="3">The sequence shown here is derived from an EMBL/GenBank/DDBJ whole genome shotgun (WGS) entry which is preliminary data.</text>
</comment>
<dbReference type="EMBL" id="JANLCM010000001">
    <property type="protein sequence ID" value="MCS5717861.1"/>
    <property type="molecule type" value="Genomic_DNA"/>
</dbReference>
<evidence type="ECO:0000313" key="4">
    <source>
        <dbReference type="Proteomes" id="UP001165584"/>
    </source>
</evidence>
<keyword evidence="2" id="KW-0812">Transmembrane</keyword>
<accession>A0ABT2GP23</accession>
<evidence type="ECO:0000256" key="1">
    <source>
        <dbReference type="SAM" id="MobiDB-lite"/>
    </source>
</evidence>
<sequence>MQALSPSDWAASWFLPWAQTPGFGGVAAVVAAMIAFAASRHQARLQRAAQRKEQWWKRAEWALNLTFNDDATRSEVGIALLEALASSEWAGEHEDDVIAAVIDHPITRPRGDLTISQLNSSSDGRRHGDQISTDTTADPSAD</sequence>
<keyword evidence="4" id="KW-1185">Reference proteome</keyword>
<feature type="region of interest" description="Disordered" evidence="1">
    <location>
        <begin position="110"/>
        <end position="142"/>
    </location>
</feature>
<dbReference type="RefSeq" id="WP_259506439.1">
    <property type="nucleotide sequence ID" value="NZ_JANLCM010000001.1"/>
</dbReference>
<evidence type="ECO:0000256" key="2">
    <source>
        <dbReference type="SAM" id="Phobius"/>
    </source>
</evidence>
<feature type="compositionally biased region" description="Polar residues" evidence="1">
    <location>
        <begin position="130"/>
        <end position="142"/>
    </location>
</feature>
<name>A0ABT2GP23_9MICO</name>
<evidence type="ECO:0000313" key="3">
    <source>
        <dbReference type="EMBL" id="MCS5717861.1"/>
    </source>
</evidence>
<protein>
    <submittedName>
        <fullName evidence="3">Uncharacterized protein</fullName>
    </submittedName>
</protein>
<reference evidence="3" key="1">
    <citation type="submission" date="2022-08" db="EMBL/GenBank/DDBJ databases">
        <authorList>
            <person name="Deng Y."/>
            <person name="Han X.-F."/>
            <person name="Zhang Y.-Q."/>
        </authorList>
    </citation>
    <scope>NUCLEOTIDE SEQUENCE</scope>
    <source>
        <strain evidence="3">CPCC 205763</strain>
    </source>
</reference>
<proteinExistence type="predicted"/>
<organism evidence="3 4">
    <name type="scientific">Herbiconiux aconitum</name>
    <dbReference type="NCBI Taxonomy" id="2970913"/>
    <lineage>
        <taxon>Bacteria</taxon>
        <taxon>Bacillati</taxon>
        <taxon>Actinomycetota</taxon>
        <taxon>Actinomycetes</taxon>
        <taxon>Micrococcales</taxon>
        <taxon>Microbacteriaceae</taxon>
        <taxon>Herbiconiux</taxon>
    </lineage>
</organism>
<keyword evidence="2" id="KW-0472">Membrane</keyword>